<evidence type="ECO:0000313" key="5">
    <source>
        <dbReference type="Proteomes" id="UP001172684"/>
    </source>
</evidence>
<keyword evidence="1" id="KW-0813">Transport</keyword>
<dbReference type="Pfam" id="PF06422">
    <property type="entry name" value="PDR_CDR"/>
    <property type="match status" value="1"/>
</dbReference>
<keyword evidence="2" id="KW-0472">Membrane</keyword>
<evidence type="ECO:0000313" key="4">
    <source>
        <dbReference type="EMBL" id="KAJ9669857.1"/>
    </source>
</evidence>
<dbReference type="Proteomes" id="UP001172684">
    <property type="component" value="Unassembled WGS sequence"/>
</dbReference>
<organism evidence="4 5">
    <name type="scientific">Coniosporium apollinis</name>
    <dbReference type="NCBI Taxonomy" id="61459"/>
    <lineage>
        <taxon>Eukaryota</taxon>
        <taxon>Fungi</taxon>
        <taxon>Dikarya</taxon>
        <taxon>Ascomycota</taxon>
        <taxon>Pezizomycotina</taxon>
        <taxon>Dothideomycetes</taxon>
        <taxon>Dothideomycetes incertae sedis</taxon>
        <taxon>Coniosporium</taxon>
    </lineage>
</organism>
<dbReference type="GO" id="GO:0005524">
    <property type="term" value="F:ATP binding"/>
    <property type="evidence" value="ECO:0007669"/>
    <property type="project" value="UniProtKB-KW"/>
</dbReference>
<name>A0ABQ9P5K2_9PEZI</name>
<accession>A0ABQ9P5K2</accession>
<protein>
    <submittedName>
        <fullName evidence="4">ATP-binding cassette transporter snq2</fullName>
    </submittedName>
</protein>
<reference evidence="4" key="1">
    <citation type="submission" date="2022-10" db="EMBL/GenBank/DDBJ databases">
        <title>Culturing micro-colonial fungi from biological soil crusts in the Mojave desert and describing Neophaeococcomyces mojavensis, and introducing the new genera and species Taxawa tesnikishii.</title>
        <authorList>
            <person name="Kurbessoian T."/>
            <person name="Stajich J.E."/>
        </authorList>
    </citation>
    <scope>NUCLEOTIDE SEQUENCE</scope>
    <source>
        <strain evidence="4">TK_1</strain>
    </source>
</reference>
<evidence type="ECO:0000259" key="3">
    <source>
        <dbReference type="Pfam" id="PF06422"/>
    </source>
</evidence>
<proteinExistence type="predicted"/>
<gene>
    <name evidence="4" type="primary">SNQ2_1</name>
    <name evidence="4" type="ORF">H2201_000243</name>
</gene>
<keyword evidence="4" id="KW-0067">ATP-binding</keyword>
<dbReference type="EMBL" id="JAPDRL010000001">
    <property type="protein sequence ID" value="KAJ9669857.1"/>
    <property type="molecule type" value="Genomic_DNA"/>
</dbReference>
<keyword evidence="4" id="KW-0547">Nucleotide-binding</keyword>
<evidence type="ECO:0000256" key="2">
    <source>
        <dbReference type="SAM" id="Phobius"/>
    </source>
</evidence>
<sequence length="97" mass="11124">MGGYVQTGLDGICELCAYKNGDEFSRGFNVYYLHIWRDFGITIGFVLFNFAIVYLSTWLRLNGKNPLKGMIGGLTQKKKVLGKKDIEKRKEKREVQV</sequence>
<comment type="caution">
    <text evidence="4">The sequence shown here is derived from an EMBL/GenBank/DDBJ whole genome shotgun (WGS) entry which is preliminary data.</text>
</comment>
<keyword evidence="2" id="KW-1133">Transmembrane helix</keyword>
<feature type="transmembrane region" description="Helical" evidence="2">
    <location>
        <begin position="39"/>
        <end position="61"/>
    </location>
</feature>
<keyword evidence="2" id="KW-0812">Transmembrane</keyword>
<keyword evidence="5" id="KW-1185">Reference proteome</keyword>
<feature type="domain" description="CDR ABC transporter" evidence="3">
    <location>
        <begin position="20"/>
        <end position="56"/>
    </location>
</feature>
<dbReference type="InterPro" id="IPR010929">
    <property type="entry name" value="PDR_CDR_ABC"/>
</dbReference>
<evidence type="ECO:0000256" key="1">
    <source>
        <dbReference type="ARBA" id="ARBA00022448"/>
    </source>
</evidence>